<dbReference type="Proteomes" id="UP000034805">
    <property type="component" value="Unassembled WGS sequence"/>
</dbReference>
<accession>A0A0P7WZW6</accession>
<gene>
    <name evidence="1" type="ORF">Z043_113762</name>
</gene>
<dbReference type="AlphaFoldDB" id="A0A0P7WZW6"/>
<proteinExistence type="predicted"/>
<comment type="caution">
    <text evidence="1">The sequence shown here is derived from an EMBL/GenBank/DDBJ whole genome shotgun (WGS) entry which is preliminary data.</text>
</comment>
<feature type="non-terminal residue" evidence="1">
    <location>
        <position position="104"/>
    </location>
</feature>
<dbReference type="EMBL" id="JARO02004948">
    <property type="protein sequence ID" value="KPP67624.1"/>
    <property type="molecule type" value="Genomic_DNA"/>
</dbReference>
<evidence type="ECO:0000313" key="1">
    <source>
        <dbReference type="EMBL" id="KPP67624.1"/>
    </source>
</evidence>
<evidence type="ECO:0000313" key="2">
    <source>
        <dbReference type="Proteomes" id="UP000034805"/>
    </source>
</evidence>
<reference evidence="1 2" key="1">
    <citation type="submission" date="2015-08" db="EMBL/GenBank/DDBJ databases">
        <title>The genome of the Asian arowana (Scleropages formosus).</title>
        <authorList>
            <person name="Tan M.H."/>
            <person name="Gan H.M."/>
            <person name="Croft L.J."/>
            <person name="Austin C.M."/>
        </authorList>
    </citation>
    <scope>NUCLEOTIDE SEQUENCE [LARGE SCALE GENOMIC DNA]</scope>
    <source>
        <strain evidence="1">Aro1</strain>
    </source>
</reference>
<protein>
    <submittedName>
        <fullName evidence="1">Uncharacterized protein</fullName>
    </submittedName>
</protein>
<name>A0A0P7WZW6_SCLFO</name>
<organism evidence="1 2">
    <name type="scientific">Scleropages formosus</name>
    <name type="common">Asian bonytongue</name>
    <name type="synonym">Osteoglossum formosum</name>
    <dbReference type="NCBI Taxonomy" id="113540"/>
    <lineage>
        <taxon>Eukaryota</taxon>
        <taxon>Metazoa</taxon>
        <taxon>Chordata</taxon>
        <taxon>Craniata</taxon>
        <taxon>Vertebrata</taxon>
        <taxon>Euteleostomi</taxon>
        <taxon>Actinopterygii</taxon>
        <taxon>Neopterygii</taxon>
        <taxon>Teleostei</taxon>
        <taxon>Osteoglossocephala</taxon>
        <taxon>Osteoglossomorpha</taxon>
        <taxon>Osteoglossiformes</taxon>
        <taxon>Osteoglossidae</taxon>
        <taxon>Scleropages</taxon>
    </lineage>
</organism>
<sequence length="104" mass="11361">MLWGTLFKARSCGGGWCPRSSGVCLCATTVLEVNTRKASLQEASAGCRSSWIQDPRWSAGDRGAPRFLPVWLYTYQQDVFTKLAHMQVLGVLVLTAGRVLSLAV</sequence>